<evidence type="ECO:0000256" key="12">
    <source>
        <dbReference type="ARBA" id="ARBA00023136"/>
    </source>
</evidence>
<keyword evidence="8" id="KW-0679">Respiratory chain</keyword>
<evidence type="ECO:0000256" key="11">
    <source>
        <dbReference type="ARBA" id="ARBA00023128"/>
    </source>
</evidence>
<organism evidence="17 18">
    <name type="scientific">Cyclotella cryptica</name>
    <dbReference type="NCBI Taxonomy" id="29204"/>
    <lineage>
        <taxon>Eukaryota</taxon>
        <taxon>Sar</taxon>
        <taxon>Stramenopiles</taxon>
        <taxon>Ochrophyta</taxon>
        <taxon>Bacillariophyta</taxon>
        <taxon>Coscinodiscophyceae</taxon>
        <taxon>Thalassiosirophycidae</taxon>
        <taxon>Stephanodiscales</taxon>
        <taxon>Stephanodiscaceae</taxon>
        <taxon>Cyclotella</taxon>
    </lineage>
</organism>
<dbReference type="PANTHER" id="PTHR15224">
    <property type="entry name" value="NADH DEHYDROGENASE [UBIQUINONE] IRON-SULFUR PROTEIN 5"/>
    <property type="match status" value="1"/>
</dbReference>
<comment type="subcellular location">
    <subcellularLocation>
        <location evidence="3">Mitochondrion inner membrane</location>
        <topology evidence="3">Peripheral membrane protein</topology>
    </subcellularLocation>
    <subcellularLocation>
        <location evidence="2">Mitochondrion intermembrane space</location>
    </subcellularLocation>
</comment>
<evidence type="ECO:0000256" key="3">
    <source>
        <dbReference type="ARBA" id="ARBA00004637"/>
    </source>
</evidence>
<evidence type="ECO:0000256" key="10">
    <source>
        <dbReference type="ARBA" id="ARBA00022982"/>
    </source>
</evidence>
<evidence type="ECO:0000256" key="1">
    <source>
        <dbReference type="ARBA" id="ARBA00003195"/>
    </source>
</evidence>
<evidence type="ECO:0000256" key="16">
    <source>
        <dbReference type="PIRSR" id="PIRSR619342-50"/>
    </source>
</evidence>
<comment type="caution">
    <text evidence="17">The sequence shown here is derived from an EMBL/GenBank/DDBJ whole genome shotgun (WGS) entry which is preliminary data.</text>
</comment>
<keyword evidence="18" id="KW-1185">Reference proteome</keyword>
<evidence type="ECO:0000256" key="14">
    <source>
        <dbReference type="ARBA" id="ARBA00031222"/>
    </source>
</evidence>
<comment type="function">
    <text evidence="1">Accessory subunit of the mitochondrial membrane respiratory chain NADH dehydrogenase (Complex I), that is believed not to be involved in catalysis. Complex I functions in the transfer of electrons from NADH to the respiratory chain. The immediate electron acceptor for the enzyme is believed to be ubiquinone.</text>
</comment>
<dbReference type="Proteomes" id="UP001516023">
    <property type="component" value="Unassembled WGS sequence"/>
</dbReference>
<evidence type="ECO:0000256" key="5">
    <source>
        <dbReference type="ARBA" id="ARBA00011261"/>
    </source>
</evidence>
<proteinExistence type="inferred from homology"/>
<evidence type="ECO:0000256" key="8">
    <source>
        <dbReference type="ARBA" id="ARBA00022660"/>
    </source>
</evidence>
<evidence type="ECO:0000313" key="17">
    <source>
        <dbReference type="EMBL" id="KAL3801260.1"/>
    </source>
</evidence>
<evidence type="ECO:0000256" key="13">
    <source>
        <dbReference type="ARBA" id="ARBA00023157"/>
    </source>
</evidence>
<name>A0ABD3QLU6_9STRA</name>
<reference evidence="17 18" key="1">
    <citation type="journal article" date="2020" name="G3 (Bethesda)">
        <title>Improved Reference Genome for Cyclotella cryptica CCMP332, a Model for Cell Wall Morphogenesis, Salinity Adaptation, and Lipid Production in Diatoms (Bacillariophyta).</title>
        <authorList>
            <person name="Roberts W.R."/>
            <person name="Downey K.M."/>
            <person name="Ruck E.C."/>
            <person name="Traller J.C."/>
            <person name="Alverson A.J."/>
        </authorList>
    </citation>
    <scope>NUCLEOTIDE SEQUENCE [LARGE SCALE GENOMIC DNA]</scope>
    <source>
        <strain evidence="17 18">CCMP332</strain>
    </source>
</reference>
<keyword evidence="11" id="KW-0496">Mitochondrion</keyword>
<accession>A0ABD3QLU6</accession>
<gene>
    <name evidence="17" type="ORF">HJC23_012660</name>
</gene>
<keyword evidence="10" id="KW-0249">Electron transport</keyword>
<dbReference type="InterPro" id="IPR019342">
    <property type="entry name" value="NADH_UbQ_OxRdtase_FeS-su5"/>
</dbReference>
<protein>
    <recommendedName>
        <fullName evidence="6">NADH dehydrogenase [ubiquinone] iron-sulfur protein 5</fullName>
    </recommendedName>
    <alternativeName>
        <fullName evidence="14">Complex I-15 kDa</fullName>
    </alternativeName>
    <alternativeName>
        <fullName evidence="15">NADH-ubiquinone oxidoreductase 15 kDa subunit</fullName>
    </alternativeName>
</protein>
<dbReference type="AlphaFoldDB" id="A0ABD3QLU6"/>
<sequence length="83" mass="9482">MSSGRGLNGGVSRCYPFFAEFKECLKTESLITNEDGTMKWKNDCWKIREDYFECLHAKKEWAMVKRVNEEEAKQAAAIAAAGR</sequence>
<keyword evidence="12" id="KW-0472">Membrane</keyword>
<feature type="disulfide bond" evidence="16">
    <location>
        <begin position="24"/>
        <end position="44"/>
    </location>
</feature>
<evidence type="ECO:0000256" key="9">
    <source>
        <dbReference type="ARBA" id="ARBA00022792"/>
    </source>
</evidence>
<dbReference type="EMBL" id="JABMIG020000028">
    <property type="protein sequence ID" value="KAL3801260.1"/>
    <property type="molecule type" value="Genomic_DNA"/>
</dbReference>
<comment type="similarity">
    <text evidence="4">Belongs to the complex I NDUFS5 subunit family.</text>
</comment>
<feature type="disulfide bond" evidence="16">
    <location>
        <begin position="14"/>
        <end position="54"/>
    </location>
</feature>
<dbReference type="GO" id="GO:0005743">
    <property type="term" value="C:mitochondrial inner membrane"/>
    <property type="evidence" value="ECO:0007669"/>
    <property type="project" value="UniProtKB-SubCell"/>
</dbReference>
<keyword evidence="9" id="KW-0999">Mitochondrion inner membrane</keyword>
<evidence type="ECO:0000256" key="2">
    <source>
        <dbReference type="ARBA" id="ARBA00004569"/>
    </source>
</evidence>
<comment type="subunit">
    <text evidence="5">Mammalian complex I is composed of 45 different subunits. This is a component of the iron-sulfur (IP) fragment of the enzyme.</text>
</comment>
<keyword evidence="13 16" id="KW-1015">Disulfide bond</keyword>
<evidence type="ECO:0000313" key="18">
    <source>
        <dbReference type="Proteomes" id="UP001516023"/>
    </source>
</evidence>
<evidence type="ECO:0000256" key="7">
    <source>
        <dbReference type="ARBA" id="ARBA00022448"/>
    </source>
</evidence>
<evidence type="ECO:0000256" key="15">
    <source>
        <dbReference type="ARBA" id="ARBA00032739"/>
    </source>
</evidence>
<evidence type="ECO:0000256" key="6">
    <source>
        <dbReference type="ARBA" id="ARBA00013482"/>
    </source>
</evidence>
<dbReference type="PANTHER" id="PTHR15224:SF1">
    <property type="entry name" value="NADH DEHYDROGENASE [UBIQUINONE] IRON-SULFUR PROTEIN 5"/>
    <property type="match status" value="1"/>
</dbReference>
<keyword evidence="7" id="KW-0813">Transport</keyword>
<dbReference type="GO" id="GO:0005758">
    <property type="term" value="C:mitochondrial intermembrane space"/>
    <property type="evidence" value="ECO:0007669"/>
    <property type="project" value="UniProtKB-SubCell"/>
</dbReference>
<evidence type="ECO:0000256" key="4">
    <source>
        <dbReference type="ARBA" id="ARBA00007372"/>
    </source>
</evidence>